<dbReference type="Proteomes" id="UP001157126">
    <property type="component" value="Unassembled WGS sequence"/>
</dbReference>
<evidence type="ECO:0000313" key="4">
    <source>
        <dbReference type="Proteomes" id="UP001157126"/>
    </source>
</evidence>
<comment type="caution">
    <text evidence="3">The sequence shown here is derived from an EMBL/GenBank/DDBJ whole genome shotgun (WGS) entry which is preliminary data.</text>
</comment>
<evidence type="ECO:0008006" key="5">
    <source>
        <dbReference type="Google" id="ProtNLM"/>
    </source>
</evidence>
<keyword evidence="2" id="KW-0732">Signal</keyword>
<dbReference type="EMBL" id="BSUO01000001">
    <property type="protein sequence ID" value="GMA39455.1"/>
    <property type="molecule type" value="Genomic_DNA"/>
</dbReference>
<feature type="signal peptide" evidence="2">
    <location>
        <begin position="1"/>
        <end position="21"/>
    </location>
</feature>
<proteinExistence type="predicted"/>
<feature type="compositionally biased region" description="Pro residues" evidence="1">
    <location>
        <begin position="245"/>
        <end position="258"/>
    </location>
</feature>
<protein>
    <recommendedName>
        <fullName evidence="5">Ig-like domain-containing protein</fullName>
    </recommendedName>
</protein>
<reference evidence="4" key="1">
    <citation type="journal article" date="2019" name="Int. J. Syst. Evol. Microbiol.">
        <title>The Global Catalogue of Microorganisms (GCM) 10K type strain sequencing project: providing services to taxonomists for standard genome sequencing and annotation.</title>
        <authorList>
            <consortium name="The Broad Institute Genomics Platform"/>
            <consortium name="The Broad Institute Genome Sequencing Center for Infectious Disease"/>
            <person name="Wu L."/>
            <person name="Ma J."/>
        </authorList>
    </citation>
    <scope>NUCLEOTIDE SEQUENCE [LARGE SCALE GENOMIC DNA]</scope>
    <source>
        <strain evidence="4">NBRC 113072</strain>
    </source>
</reference>
<feature type="chain" id="PRO_5045945727" description="Ig-like domain-containing protein" evidence="2">
    <location>
        <begin position="22"/>
        <end position="384"/>
    </location>
</feature>
<organism evidence="3 4">
    <name type="scientific">Mobilicoccus caccae</name>
    <dbReference type="NCBI Taxonomy" id="1859295"/>
    <lineage>
        <taxon>Bacteria</taxon>
        <taxon>Bacillati</taxon>
        <taxon>Actinomycetota</taxon>
        <taxon>Actinomycetes</taxon>
        <taxon>Micrococcales</taxon>
        <taxon>Dermatophilaceae</taxon>
        <taxon>Mobilicoccus</taxon>
    </lineage>
</organism>
<evidence type="ECO:0000256" key="1">
    <source>
        <dbReference type="SAM" id="MobiDB-lite"/>
    </source>
</evidence>
<feature type="compositionally biased region" description="Low complexity" evidence="1">
    <location>
        <begin position="259"/>
        <end position="280"/>
    </location>
</feature>
<name>A0ABQ6INH2_9MICO</name>
<feature type="region of interest" description="Disordered" evidence="1">
    <location>
        <begin position="241"/>
        <end position="287"/>
    </location>
</feature>
<evidence type="ECO:0000256" key="2">
    <source>
        <dbReference type="SAM" id="SignalP"/>
    </source>
</evidence>
<gene>
    <name evidence="3" type="ORF">GCM10025883_15000</name>
</gene>
<evidence type="ECO:0000313" key="3">
    <source>
        <dbReference type="EMBL" id="GMA39455.1"/>
    </source>
</evidence>
<keyword evidence="4" id="KW-1185">Reference proteome</keyword>
<accession>A0ABQ6INH2</accession>
<sequence>MSRSSGRLGVLLACLLLAACARPTTTPEEPAILPPVPTAFPMSTAPSAPATTGVDVIPEAIRSAPAACGLPEHHLTGYKSRSGDTHTVLQVTEGYNSQMAPVAPVRVDITGDGALDLVGVLSCTVAGQPRPDHLVLYTGPAMPAAALDLSTVQDEKLAVVRALRTVGGEVRVEWTGFDDPAGRGTQYQGTVSWTDGALTVEDEETASGPRTVTVDTGTFMTSDGNVHCVMHPTIAWCDVSQTTWRPPPSPAPTSPAPQTPTSVPSDTSTTTGAAPSPTATEQGCGDRPYGRTFLLNQGRAIQTCAGEQGPELAALGSALTSWHRLGWDATVTVDGRRSAAMTPGSSMQTQGIECRASADQVTCTDTRTQAAFTVGRTTARVSSG</sequence>
<dbReference type="RefSeq" id="WP_284303363.1">
    <property type="nucleotide sequence ID" value="NZ_BSUO01000001.1"/>
</dbReference>
<dbReference type="PROSITE" id="PS51257">
    <property type="entry name" value="PROKAR_LIPOPROTEIN"/>
    <property type="match status" value="1"/>
</dbReference>